<dbReference type="Proteomes" id="UP001140453">
    <property type="component" value="Unassembled WGS sequence"/>
</dbReference>
<evidence type="ECO:0000256" key="6">
    <source>
        <dbReference type="ARBA" id="ARBA00023230"/>
    </source>
</evidence>
<keyword evidence="4" id="KW-0238">DNA-binding</keyword>
<comment type="similarity">
    <text evidence="2">Belongs to the bZIP family.</text>
</comment>
<organism evidence="10 11">
    <name type="scientific">Gnomoniopsis smithogilvyi</name>
    <dbReference type="NCBI Taxonomy" id="1191159"/>
    <lineage>
        <taxon>Eukaryota</taxon>
        <taxon>Fungi</taxon>
        <taxon>Dikarya</taxon>
        <taxon>Ascomycota</taxon>
        <taxon>Pezizomycotina</taxon>
        <taxon>Sordariomycetes</taxon>
        <taxon>Sordariomycetidae</taxon>
        <taxon>Diaporthales</taxon>
        <taxon>Gnomoniaceae</taxon>
        <taxon>Gnomoniopsis</taxon>
    </lineage>
</organism>
<dbReference type="EMBL" id="JAPEVB010000006">
    <property type="protein sequence ID" value="KAJ4386081.1"/>
    <property type="molecule type" value="Genomic_DNA"/>
</dbReference>
<dbReference type="GO" id="GO:0006986">
    <property type="term" value="P:response to unfolded protein"/>
    <property type="evidence" value="ECO:0007669"/>
    <property type="project" value="UniProtKB-KW"/>
</dbReference>
<dbReference type="PANTHER" id="PTHR46714:SF6">
    <property type="entry name" value="TRANSCRIPTIONAL ACTIVATOR HAC1"/>
    <property type="match status" value="1"/>
</dbReference>
<dbReference type="InterPro" id="IPR004827">
    <property type="entry name" value="bZIP"/>
</dbReference>
<evidence type="ECO:0000256" key="2">
    <source>
        <dbReference type="ARBA" id="ARBA00007163"/>
    </source>
</evidence>
<evidence type="ECO:0000256" key="7">
    <source>
        <dbReference type="ARBA" id="ARBA00023242"/>
    </source>
</evidence>
<dbReference type="GO" id="GO:0005634">
    <property type="term" value="C:nucleus"/>
    <property type="evidence" value="ECO:0007669"/>
    <property type="project" value="UniProtKB-SubCell"/>
</dbReference>
<evidence type="ECO:0000256" key="1">
    <source>
        <dbReference type="ARBA" id="ARBA00004123"/>
    </source>
</evidence>
<gene>
    <name evidence="10" type="primary">HAC1</name>
    <name evidence="10" type="ORF">N0V93_008973</name>
</gene>
<reference evidence="10" key="1">
    <citation type="submission" date="2022-10" db="EMBL/GenBank/DDBJ databases">
        <title>Tapping the CABI collections for fungal endophytes: first genome assemblies for Collariella, Neodidymelliopsis, Ascochyta clinopodiicola, Didymella pomorum, Didymosphaeria variabile, Neocosmospora piperis and Neocucurbitaria cava.</title>
        <authorList>
            <person name="Hill R."/>
        </authorList>
    </citation>
    <scope>NUCLEOTIDE SEQUENCE</scope>
    <source>
        <strain evidence="10">IMI 355082</strain>
    </source>
</reference>
<feature type="domain" description="BZIP" evidence="9">
    <location>
        <begin position="94"/>
        <end position="151"/>
    </location>
</feature>
<feature type="region of interest" description="Disordered" evidence="8">
    <location>
        <begin position="327"/>
        <end position="353"/>
    </location>
</feature>
<dbReference type="GO" id="GO:0000981">
    <property type="term" value="F:DNA-binding transcription factor activity, RNA polymerase II-specific"/>
    <property type="evidence" value="ECO:0007669"/>
    <property type="project" value="InterPro"/>
</dbReference>
<keyword evidence="6" id="KW-0834">Unfolded protein response</keyword>
<dbReference type="Gene3D" id="1.20.5.170">
    <property type="match status" value="1"/>
</dbReference>
<evidence type="ECO:0000313" key="11">
    <source>
        <dbReference type="Proteomes" id="UP001140453"/>
    </source>
</evidence>
<name>A0A9W9CSD3_9PEZI</name>
<proteinExistence type="inferred from homology"/>
<comment type="caution">
    <text evidence="10">The sequence shown here is derived from an EMBL/GenBank/DDBJ whole genome shotgun (WGS) entry which is preliminary data.</text>
</comment>
<evidence type="ECO:0000256" key="5">
    <source>
        <dbReference type="ARBA" id="ARBA00023163"/>
    </source>
</evidence>
<dbReference type="AlphaFoldDB" id="A0A9W9CSD3"/>
<feature type="compositionally biased region" description="Basic and acidic residues" evidence="8">
    <location>
        <begin position="459"/>
        <end position="476"/>
    </location>
</feature>
<keyword evidence="11" id="KW-1185">Reference proteome</keyword>
<evidence type="ECO:0000256" key="4">
    <source>
        <dbReference type="ARBA" id="ARBA00023125"/>
    </source>
</evidence>
<dbReference type="SUPFAM" id="SSF57959">
    <property type="entry name" value="Leucine zipper domain"/>
    <property type="match status" value="1"/>
</dbReference>
<evidence type="ECO:0000313" key="10">
    <source>
        <dbReference type="EMBL" id="KAJ4386081.1"/>
    </source>
</evidence>
<dbReference type="GO" id="GO:0045944">
    <property type="term" value="P:positive regulation of transcription by RNA polymerase II"/>
    <property type="evidence" value="ECO:0007669"/>
    <property type="project" value="InterPro"/>
</dbReference>
<feature type="compositionally biased region" description="Basic and acidic residues" evidence="8">
    <location>
        <begin position="88"/>
        <end position="102"/>
    </location>
</feature>
<dbReference type="PROSITE" id="PS50217">
    <property type="entry name" value="BZIP"/>
    <property type="match status" value="1"/>
</dbReference>
<dbReference type="SMART" id="SM00338">
    <property type="entry name" value="BRLZ"/>
    <property type="match status" value="1"/>
</dbReference>
<dbReference type="OrthoDB" id="674948at2759"/>
<dbReference type="InterPro" id="IPR046347">
    <property type="entry name" value="bZIP_sf"/>
</dbReference>
<comment type="subcellular location">
    <subcellularLocation>
        <location evidence="1">Nucleus</location>
    </subcellularLocation>
</comment>
<evidence type="ECO:0000256" key="8">
    <source>
        <dbReference type="SAM" id="MobiDB-lite"/>
    </source>
</evidence>
<dbReference type="PANTHER" id="PTHR46714">
    <property type="entry name" value="TRANSCRIPTIONAL ACTIVATOR HAC1"/>
    <property type="match status" value="1"/>
</dbReference>
<protein>
    <submittedName>
        <fullName evidence="10">Transcription factor that binds to CRE motif</fullName>
    </submittedName>
</protein>
<keyword evidence="5" id="KW-0804">Transcription</keyword>
<accession>A0A9W9CSD3</accession>
<keyword evidence="3" id="KW-0805">Transcription regulation</keyword>
<feature type="region of interest" description="Disordered" evidence="8">
    <location>
        <begin position="1"/>
        <end position="120"/>
    </location>
</feature>
<sequence>MEHYMTPSPLVKHEDVPADEGMMPSLFNAEATPSMDTVDLWATPDRDTSSPMPEATPEAGEKKPKKRKSWGQVLPEPKTSLPPRKRAKTEDEKEQRRVERVLRNRRAAQSSRERKRQETEALAMRNKELEDALLMLSQRNEQLEKELKKVRPGYTPASAASPTLSQALVFTPPATKPEDEVDLEEKPRMSQGAVDLINDIIKSHQGTPNTCNPASISPALSPVAEEPEFAVVPSDAMAELDNSVAEKTADSTTRSTQYSAAVLCQDLLCQRPVESTSLSTAMSPLLSLATHFSATILSFMSLATSLRQNQASLISIILLVTNSLSTSTSSTNSSTPTTCTPATAPSTTSNPSKKTLRLKTLRKLLTSNRQLARPLQDATLAVLRFKLTRDDVAEVDAQGMPGMWIGALPLMQGWMDKMPSQERLISLLFAIRQLEARIERREQLRAQGLDLSEKIAGRKRARDEKCTLRPSGERPPTRVRRSSVSTGRN</sequence>
<keyword evidence="7" id="KW-0539">Nucleus</keyword>
<feature type="region of interest" description="Disordered" evidence="8">
    <location>
        <begin position="459"/>
        <end position="489"/>
    </location>
</feature>
<feature type="compositionally biased region" description="Basic and acidic residues" evidence="8">
    <location>
        <begin position="111"/>
        <end position="120"/>
    </location>
</feature>
<dbReference type="Pfam" id="PF07716">
    <property type="entry name" value="bZIP_2"/>
    <property type="match status" value="1"/>
</dbReference>
<evidence type="ECO:0000256" key="3">
    <source>
        <dbReference type="ARBA" id="ARBA00023015"/>
    </source>
</evidence>
<dbReference type="InterPro" id="IPR044280">
    <property type="entry name" value="Hac1/HY5"/>
</dbReference>
<evidence type="ECO:0000259" key="9">
    <source>
        <dbReference type="PROSITE" id="PS50217"/>
    </source>
</evidence>
<dbReference type="GO" id="GO:0003677">
    <property type="term" value="F:DNA binding"/>
    <property type="evidence" value="ECO:0007669"/>
    <property type="project" value="UniProtKB-KW"/>
</dbReference>